<feature type="compositionally biased region" description="Basic and acidic residues" evidence="1">
    <location>
        <begin position="52"/>
        <end position="61"/>
    </location>
</feature>
<evidence type="ECO:0000313" key="2">
    <source>
        <dbReference type="EMBL" id="KAF2578883.1"/>
    </source>
</evidence>
<dbReference type="EMBL" id="QGKW02001660">
    <property type="protein sequence ID" value="KAF2578883.1"/>
    <property type="molecule type" value="Genomic_DNA"/>
</dbReference>
<name>A0A8S9JBF9_BRACR</name>
<organism evidence="2 3">
    <name type="scientific">Brassica cretica</name>
    <name type="common">Mustard</name>
    <dbReference type="NCBI Taxonomy" id="69181"/>
    <lineage>
        <taxon>Eukaryota</taxon>
        <taxon>Viridiplantae</taxon>
        <taxon>Streptophyta</taxon>
        <taxon>Embryophyta</taxon>
        <taxon>Tracheophyta</taxon>
        <taxon>Spermatophyta</taxon>
        <taxon>Magnoliopsida</taxon>
        <taxon>eudicotyledons</taxon>
        <taxon>Gunneridae</taxon>
        <taxon>Pentapetalae</taxon>
        <taxon>rosids</taxon>
        <taxon>malvids</taxon>
        <taxon>Brassicales</taxon>
        <taxon>Brassicaceae</taxon>
        <taxon>Brassiceae</taxon>
        <taxon>Brassica</taxon>
    </lineage>
</organism>
<protein>
    <submittedName>
        <fullName evidence="2">Uncharacterized protein</fullName>
    </submittedName>
</protein>
<feature type="region of interest" description="Disordered" evidence="1">
    <location>
        <begin position="1"/>
        <end position="61"/>
    </location>
</feature>
<sequence length="61" mass="7107">MRKSQRRRSRKQEKKESDLTPNRAMTKGLMTRQKRYPPEPLGSPSLASPTLPDKRLGMRNI</sequence>
<accession>A0A8S9JBF9</accession>
<proteinExistence type="predicted"/>
<feature type="compositionally biased region" description="Basic residues" evidence="1">
    <location>
        <begin position="1"/>
        <end position="12"/>
    </location>
</feature>
<reference evidence="2" key="1">
    <citation type="submission" date="2019-12" db="EMBL/GenBank/DDBJ databases">
        <title>Genome sequencing and annotation of Brassica cretica.</title>
        <authorList>
            <person name="Studholme D.J."/>
            <person name="Sarris P.F."/>
        </authorList>
    </citation>
    <scope>NUCLEOTIDE SEQUENCE</scope>
    <source>
        <strain evidence="2">PFS-001/15</strain>
        <tissue evidence="2">Leaf</tissue>
    </source>
</reference>
<evidence type="ECO:0000256" key="1">
    <source>
        <dbReference type="SAM" id="MobiDB-lite"/>
    </source>
</evidence>
<dbReference type="Proteomes" id="UP000712281">
    <property type="component" value="Unassembled WGS sequence"/>
</dbReference>
<gene>
    <name evidence="2" type="ORF">F2Q68_00005197</name>
</gene>
<comment type="caution">
    <text evidence="2">The sequence shown here is derived from an EMBL/GenBank/DDBJ whole genome shotgun (WGS) entry which is preliminary data.</text>
</comment>
<dbReference type="AlphaFoldDB" id="A0A8S9JBF9"/>
<evidence type="ECO:0000313" key="3">
    <source>
        <dbReference type="Proteomes" id="UP000712281"/>
    </source>
</evidence>